<dbReference type="EMBL" id="CAEY01000080">
    <property type="status" value="NOT_ANNOTATED_CDS"/>
    <property type="molecule type" value="Genomic_DNA"/>
</dbReference>
<dbReference type="AlphaFoldDB" id="T1KHW9"/>
<dbReference type="EnsemblMetazoa" id="tetur11g05890.1">
    <property type="protein sequence ID" value="tetur11g05890.1"/>
    <property type="gene ID" value="tetur11g05890"/>
</dbReference>
<dbReference type="Proteomes" id="UP000015104">
    <property type="component" value="Unassembled WGS sequence"/>
</dbReference>
<evidence type="ECO:0000313" key="1">
    <source>
        <dbReference type="EnsemblMetazoa" id="tetur11g05890.1"/>
    </source>
</evidence>
<reference evidence="1" key="2">
    <citation type="submission" date="2015-06" db="UniProtKB">
        <authorList>
            <consortium name="EnsemblMetazoa"/>
        </authorList>
    </citation>
    <scope>IDENTIFICATION</scope>
</reference>
<proteinExistence type="predicted"/>
<organism evidence="1 2">
    <name type="scientific">Tetranychus urticae</name>
    <name type="common">Two-spotted spider mite</name>
    <dbReference type="NCBI Taxonomy" id="32264"/>
    <lineage>
        <taxon>Eukaryota</taxon>
        <taxon>Metazoa</taxon>
        <taxon>Ecdysozoa</taxon>
        <taxon>Arthropoda</taxon>
        <taxon>Chelicerata</taxon>
        <taxon>Arachnida</taxon>
        <taxon>Acari</taxon>
        <taxon>Acariformes</taxon>
        <taxon>Trombidiformes</taxon>
        <taxon>Prostigmata</taxon>
        <taxon>Eleutherengona</taxon>
        <taxon>Raphignathae</taxon>
        <taxon>Tetranychoidea</taxon>
        <taxon>Tetranychidae</taxon>
        <taxon>Tetranychus</taxon>
    </lineage>
</organism>
<sequence length="20" mass="2345">MFIIMYALWCVQTVCHCIGL</sequence>
<accession>T1KHW9</accession>
<reference evidence="2" key="1">
    <citation type="submission" date="2011-08" db="EMBL/GenBank/DDBJ databases">
        <authorList>
            <person name="Rombauts S."/>
        </authorList>
    </citation>
    <scope>NUCLEOTIDE SEQUENCE</scope>
    <source>
        <strain evidence="2">London</strain>
    </source>
</reference>
<keyword evidence="2" id="KW-1185">Reference proteome</keyword>
<protein>
    <submittedName>
        <fullName evidence="1">Uncharacterized protein</fullName>
    </submittedName>
</protein>
<dbReference type="HOGENOM" id="CLU_3428664_0_0_1"/>
<name>T1KHW9_TETUR</name>
<evidence type="ECO:0000313" key="2">
    <source>
        <dbReference type="Proteomes" id="UP000015104"/>
    </source>
</evidence>